<reference evidence="5 6" key="1">
    <citation type="submission" date="2019-07" db="EMBL/GenBank/DDBJ databases">
        <title>Genomic Encyclopedia of Type Strains, Phase I: the one thousand microbial genomes (KMG-I) project.</title>
        <authorList>
            <person name="Kyrpides N."/>
        </authorList>
    </citation>
    <scope>NUCLEOTIDE SEQUENCE [LARGE SCALE GENOMIC DNA]</scope>
    <source>
        <strain evidence="5 6">DSM 16647</strain>
    </source>
</reference>
<dbReference type="RefSeq" id="WP_148866966.1">
    <property type="nucleotide sequence ID" value="NZ_VNHO01000010.1"/>
</dbReference>
<evidence type="ECO:0000313" key="5">
    <source>
        <dbReference type="EMBL" id="TYP55483.1"/>
    </source>
</evidence>
<dbReference type="EMBL" id="VNHO01000010">
    <property type="protein sequence ID" value="TYP55483.1"/>
    <property type="molecule type" value="Genomic_DNA"/>
</dbReference>
<keyword evidence="2" id="KW-0479">Metal-binding</keyword>
<dbReference type="SUPFAM" id="SSF56529">
    <property type="entry name" value="FAH"/>
    <property type="match status" value="1"/>
</dbReference>
<accession>A0A5S5AV40</accession>
<dbReference type="PANTHER" id="PTHR11820">
    <property type="entry name" value="ACYLPYRUVASE"/>
    <property type="match status" value="1"/>
</dbReference>
<dbReference type="AlphaFoldDB" id="A0A5S5AV40"/>
<protein>
    <submittedName>
        <fullName evidence="5">2-keto-4-pentenoate hydratase/2-oxohepta-3-ene-1,7-dioic acid hydratase in catechol pathway</fullName>
    </submittedName>
</protein>
<dbReference type="OrthoDB" id="9805307at2"/>
<dbReference type="Pfam" id="PF01557">
    <property type="entry name" value="FAA_hydrolase"/>
    <property type="match status" value="1"/>
</dbReference>
<organism evidence="5 6">
    <name type="scientific">Thermosediminibacter litoriperuensis</name>
    <dbReference type="NCBI Taxonomy" id="291989"/>
    <lineage>
        <taxon>Bacteria</taxon>
        <taxon>Bacillati</taxon>
        <taxon>Bacillota</taxon>
        <taxon>Clostridia</taxon>
        <taxon>Thermosediminibacterales</taxon>
        <taxon>Thermosediminibacteraceae</taxon>
        <taxon>Thermosediminibacter</taxon>
    </lineage>
</organism>
<evidence type="ECO:0000256" key="1">
    <source>
        <dbReference type="ARBA" id="ARBA00010211"/>
    </source>
</evidence>
<evidence type="ECO:0000259" key="3">
    <source>
        <dbReference type="Pfam" id="PF01557"/>
    </source>
</evidence>
<dbReference type="PANTHER" id="PTHR11820:SF7">
    <property type="entry name" value="ACYLPYRUVASE FAHD1, MITOCHONDRIAL"/>
    <property type="match status" value="1"/>
</dbReference>
<name>A0A5S5AV40_9FIRM</name>
<proteinExistence type="inferred from homology"/>
<dbReference type="InterPro" id="IPR011234">
    <property type="entry name" value="Fumarylacetoacetase-like_C"/>
</dbReference>
<dbReference type="Pfam" id="PF10370">
    <property type="entry name" value="Rv2993c-like_N"/>
    <property type="match status" value="1"/>
</dbReference>
<feature type="domain" description="Fumarylacetoacetase-like C-terminal" evidence="3">
    <location>
        <begin position="55"/>
        <end position="250"/>
    </location>
</feature>
<dbReference type="GO" id="GO:0046872">
    <property type="term" value="F:metal ion binding"/>
    <property type="evidence" value="ECO:0007669"/>
    <property type="project" value="UniProtKB-KW"/>
</dbReference>
<gene>
    <name evidence="5" type="ORF">LZ11_01198</name>
</gene>
<dbReference type="GO" id="GO:0019752">
    <property type="term" value="P:carboxylic acid metabolic process"/>
    <property type="evidence" value="ECO:0007669"/>
    <property type="project" value="UniProtKB-ARBA"/>
</dbReference>
<dbReference type="GO" id="GO:0018773">
    <property type="term" value="F:acetylpyruvate hydrolase activity"/>
    <property type="evidence" value="ECO:0007669"/>
    <property type="project" value="TreeGrafter"/>
</dbReference>
<evidence type="ECO:0000259" key="4">
    <source>
        <dbReference type="Pfam" id="PF10370"/>
    </source>
</evidence>
<dbReference type="InterPro" id="IPR018833">
    <property type="entry name" value="Rv2993c-like_N"/>
</dbReference>
<dbReference type="Gene3D" id="3.90.850.10">
    <property type="entry name" value="Fumarylacetoacetase-like, C-terminal domain"/>
    <property type="match status" value="1"/>
</dbReference>
<comment type="caution">
    <text evidence="5">The sequence shown here is derived from an EMBL/GenBank/DDBJ whole genome shotgun (WGS) entry which is preliminary data.</text>
</comment>
<dbReference type="FunFam" id="3.90.850.10:FF:000002">
    <property type="entry name" value="2-hydroxyhepta-2,4-diene-1,7-dioate isomerase"/>
    <property type="match status" value="1"/>
</dbReference>
<evidence type="ECO:0000313" key="6">
    <source>
        <dbReference type="Proteomes" id="UP000322294"/>
    </source>
</evidence>
<feature type="domain" description="Rv2993c-like N-terminal" evidence="4">
    <location>
        <begin position="1"/>
        <end position="50"/>
    </location>
</feature>
<dbReference type="GO" id="GO:0016853">
    <property type="term" value="F:isomerase activity"/>
    <property type="evidence" value="ECO:0007669"/>
    <property type="project" value="UniProtKB-ARBA"/>
</dbReference>
<dbReference type="Proteomes" id="UP000322294">
    <property type="component" value="Unassembled WGS sequence"/>
</dbReference>
<keyword evidence="6" id="KW-1185">Reference proteome</keyword>
<dbReference type="InterPro" id="IPR036663">
    <property type="entry name" value="Fumarylacetoacetase_C_sf"/>
</dbReference>
<sequence>MRFCRFFYMDKVRWGMLEDGRMQSLSAPPYYRVVKEGDPLPLEEVNLLAPAEPSKIVCLGLNYADHAREMGVDLPKEPVIFLKPPSSVVGPGDRIILPSVSRRVDYEAELAIIIGREAYEIPKERAFDYVFGYTCANDVTARDLQKKDGQWTRSKSFNTFCPLGPWIETELDPANLSIQLKKNGEIKQKSTTANLIFKVPEIVAFISSIMTLLPGDVILTGTPAGVGPVKPGDILEVSIEGIGILTNPVQGMKNVLAK</sequence>
<evidence type="ECO:0000256" key="2">
    <source>
        <dbReference type="ARBA" id="ARBA00022723"/>
    </source>
</evidence>
<comment type="similarity">
    <text evidence="1">Belongs to the FAH family.</text>
</comment>